<dbReference type="Pfam" id="PF05926">
    <property type="entry name" value="Phage_GPL"/>
    <property type="match status" value="1"/>
</dbReference>
<accession>A0A7H0HG26</accession>
<dbReference type="EMBL" id="CP060790">
    <property type="protein sequence ID" value="QNP59492.1"/>
    <property type="molecule type" value="Genomic_DNA"/>
</dbReference>
<organism evidence="1 2">
    <name type="scientific">Paenacidovorax monticola</name>
    <dbReference type="NCBI Taxonomy" id="1926868"/>
    <lineage>
        <taxon>Bacteria</taxon>
        <taxon>Pseudomonadati</taxon>
        <taxon>Pseudomonadota</taxon>
        <taxon>Betaproteobacteria</taxon>
        <taxon>Burkholderiales</taxon>
        <taxon>Comamonadaceae</taxon>
        <taxon>Paenacidovorax</taxon>
    </lineage>
</organism>
<proteinExistence type="predicted"/>
<evidence type="ECO:0000313" key="1">
    <source>
        <dbReference type="EMBL" id="QNP59492.1"/>
    </source>
</evidence>
<dbReference type="KEGG" id="amon:H9L24_00155"/>
<keyword evidence="2" id="KW-1185">Reference proteome</keyword>
<sequence length="154" mass="16863">MSFVATANPPIGAEDAQVENDPWFPAIEAPKVREACLLDGTVTAARLAEVIAGAIDAVNAELRTYKADQLALGVESLGAAGDGRQAGRYLRAIHAHVQADLAEAYREIDTTPHNDSKTERIRERIEAKVDEHRRKLRWAISDLLGRPRTTVDLI</sequence>
<dbReference type="InterPro" id="IPR009225">
    <property type="entry name" value="Phage_head_completion_GpL"/>
</dbReference>
<name>A0A7H0HG26_9BURK</name>
<protein>
    <submittedName>
        <fullName evidence="1">Head completion/stabilization protein</fullName>
    </submittedName>
</protein>
<dbReference type="RefSeq" id="WP_187736475.1">
    <property type="nucleotide sequence ID" value="NZ_CP060790.1"/>
</dbReference>
<dbReference type="Proteomes" id="UP000516057">
    <property type="component" value="Chromosome"/>
</dbReference>
<evidence type="ECO:0000313" key="2">
    <source>
        <dbReference type="Proteomes" id="UP000516057"/>
    </source>
</evidence>
<dbReference type="AlphaFoldDB" id="A0A7H0HG26"/>
<reference evidence="1 2" key="1">
    <citation type="submission" date="2020-08" db="EMBL/GenBank/DDBJ databases">
        <title>Genome sequence of Acidovorax monticola KACC 19171T.</title>
        <authorList>
            <person name="Hyun D.-W."/>
            <person name="Bae J.-W."/>
        </authorList>
    </citation>
    <scope>NUCLEOTIDE SEQUENCE [LARGE SCALE GENOMIC DNA]</scope>
    <source>
        <strain evidence="1 2">KACC 19171</strain>
    </source>
</reference>
<gene>
    <name evidence="1" type="ORF">H9L24_00155</name>
</gene>